<dbReference type="PANTHER" id="PTHR28008:SF1">
    <property type="entry name" value="DOMAIN PROTEIN, PUTATIVE (AFU_ORTHOLOGUE AFUA_3G10980)-RELATED"/>
    <property type="match status" value="1"/>
</dbReference>
<evidence type="ECO:0000256" key="1">
    <source>
        <dbReference type="SAM" id="Phobius"/>
    </source>
</evidence>
<dbReference type="PANTHER" id="PTHR28008">
    <property type="entry name" value="DOMAIN PROTEIN, PUTATIVE (AFU_ORTHOLOGUE AFUA_3G10980)-RELATED"/>
    <property type="match status" value="1"/>
</dbReference>
<keyword evidence="1" id="KW-0812">Transmembrane</keyword>
<evidence type="ECO:0000313" key="3">
    <source>
        <dbReference type="EMBL" id="SKA65489.1"/>
    </source>
</evidence>
<dbReference type="EMBL" id="FUYA01000001">
    <property type="protein sequence ID" value="SKA65489.1"/>
    <property type="molecule type" value="Genomic_DNA"/>
</dbReference>
<protein>
    <submittedName>
        <fullName evidence="3">VanZ like family protein</fullName>
    </submittedName>
</protein>
<dbReference type="RefSeq" id="WP_078683850.1">
    <property type="nucleotide sequence ID" value="NZ_FUYA01000001.1"/>
</dbReference>
<keyword evidence="1" id="KW-1133">Transmembrane helix</keyword>
<dbReference type="OrthoDB" id="5356065at2"/>
<dbReference type="AlphaFoldDB" id="A0A1T4VKM2"/>
<reference evidence="3 4" key="1">
    <citation type="submission" date="2017-02" db="EMBL/GenBank/DDBJ databases">
        <authorList>
            <person name="Peterson S.W."/>
        </authorList>
    </citation>
    <scope>NUCLEOTIDE SEQUENCE [LARGE SCALE GENOMIC DNA]</scope>
    <source>
        <strain evidence="3 4">DSM 18034</strain>
    </source>
</reference>
<dbReference type="InterPro" id="IPR006976">
    <property type="entry name" value="VanZ-like"/>
</dbReference>
<dbReference type="NCBIfam" id="NF037970">
    <property type="entry name" value="vanZ_1"/>
    <property type="match status" value="1"/>
</dbReference>
<organism evidence="3 4">
    <name type="scientific">Desulfobaculum bizertense DSM 18034</name>
    <dbReference type="NCBI Taxonomy" id="1121442"/>
    <lineage>
        <taxon>Bacteria</taxon>
        <taxon>Pseudomonadati</taxon>
        <taxon>Thermodesulfobacteriota</taxon>
        <taxon>Desulfovibrionia</taxon>
        <taxon>Desulfovibrionales</taxon>
        <taxon>Desulfovibrionaceae</taxon>
        <taxon>Desulfobaculum</taxon>
    </lineage>
</organism>
<keyword evidence="4" id="KW-1185">Reference proteome</keyword>
<feature type="transmembrane region" description="Helical" evidence="1">
    <location>
        <begin position="66"/>
        <end position="86"/>
    </location>
</feature>
<evidence type="ECO:0000259" key="2">
    <source>
        <dbReference type="Pfam" id="PF04892"/>
    </source>
</evidence>
<gene>
    <name evidence="3" type="ORF">SAMN02745702_00558</name>
</gene>
<feature type="transmembrane region" description="Helical" evidence="1">
    <location>
        <begin position="7"/>
        <end position="26"/>
    </location>
</feature>
<proteinExistence type="predicted"/>
<dbReference type="Proteomes" id="UP000189733">
    <property type="component" value="Unassembled WGS sequence"/>
</dbReference>
<feature type="transmembrane region" description="Helical" evidence="1">
    <location>
        <begin position="92"/>
        <end position="110"/>
    </location>
</feature>
<accession>A0A1T4VKM2</accession>
<name>A0A1T4VKM2_9BACT</name>
<keyword evidence="1" id="KW-0472">Membrane</keyword>
<feature type="domain" description="VanZ-like" evidence="2">
    <location>
        <begin position="39"/>
        <end position="109"/>
    </location>
</feature>
<dbReference type="STRING" id="1121442.SAMN02745702_00558"/>
<evidence type="ECO:0000313" key="4">
    <source>
        <dbReference type="Proteomes" id="UP000189733"/>
    </source>
</evidence>
<dbReference type="Pfam" id="PF04892">
    <property type="entry name" value="VanZ"/>
    <property type="match status" value="1"/>
</dbReference>
<sequence>MPKQKTAVPLLILWIVSIIAISWLTLRPETVDDTAFKYFDIVQHFGAFAWLGFLPMRTFRERDTAITAAGAMIFFGAVLELAQIMTPTRDPSWLDMLANTVGVCVGIWIGQRLKEREYFVQLKKSIEEREQENKRRSQHHR</sequence>
<feature type="transmembrane region" description="Helical" evidence="1">
    <location>
        <begin position="38"/>
        <end position="54"/>
    </location>
</feature>